<gene>
    <name evidence="3" type="ORF">D6B99_06590</name>
</gene>
<evidence type="ECO:0000256" key="1">
    <source>
        <dbReference type="ARBA" id="ARBA00022801"/>
    </source>
</evidence>
<name>A0A386HN26_9BACT</name>
<dbReference type="GO" id="GO:0016787">
    <property type="term" value="F:hydrolase activity"/>
    <property type="evidence" value="ECO:0007669"/>
    <property type="project" value="UniProtKB-KW"/>
</dbReference>
<dbReference type="EMBL" id="CP032489">
    <property type="protein sequence ID" value="AYD47308.1"/>
    <property type="molecule type" value="Genomic_DNA"/>
</dbReference>
<dbReference type="PANTHER" id="PTHR48081">
    <property type="entry name" value="AB HYDROLASE SUPERFAMILY PROTEIN C4A8.06C"/>
    <property type="match status" value="1"/>
</dbReference>
<evidence type="ECO:0000313" key="4">
    <source>
        <dbReference type="Proteomes" id="UP000266118"/>
    </source>
</evidence>
<dbReference type="PANTHER" id="PTHR48081:SF6">
    <property type="entry name" value="PEPTIDASE S9 PROLYL OLIGOPEPTIDASE CATALYTIC DOMAIN-CONTAINING PROTEIN"/>
    <property type="match status" value="1"/>
</dbReference>
<dbReference type="InterPro" id="IPR049492">
    <property type="entry name" value="BD-FAE-like_dom"/>
</dbReference>
<dbReference type="KEGG" id="ark:D6B99_06590"/>
<dbReference type="SUPFAM" id="SSF53474">
    <property type="entry name" value="alpha/beta-Hydrolases"/>
    <property type="match status" value="1"/>
</dbReference>
<dbReference type="Proteomes" id="UP000266118">
    <property type="component" value="Chromosome"/>
</dbReference>
<accession>A0A386HN26</accession>
<evidence type="ECO:0000313" key="3">
    <source>
        <dbReference type="EMBL" id="AYD47308.1"/>
    </source>
</evidence>
<sequence>MKKKLFTTTAILIFCRIVIAQNFIPIWPSGHIPNSKHLKLTDSIANERVYRVMLPGMYAFFPGKQENQGAAVVICPGGGYERLAYVISGLQLAKWFNTMGITAFVLNYRLPNSPDLITRQNGPLMDAQRAIRFIRANANKWGIDPEKVGIMGSSSGGHLAASAGVINEDISAIKDSLDNYSYKPDFTILVSPVIDMSTPYAHAGSVRNLLGPNAPDSLLKKFSLQLHVTPTTPPCFITDAINDKTVNPMNSLLFYEALLKNKVVVSFHAFPQGKHSIALRNNPGSTQLWTALCEAWLNEMGIIKPLNQK</sequence>
<dbReference type="AlphaFoldDB" id="A0A386HN26"/>
<dbReference type="Pfam" id="PF20434">
    <property type="entry name" value="BD-FAE"/>
    <property type="match status" value="1"/>
</dbReference>
<reference evidence="3 4" key="1">
    <citation type="submission" date="2018-09" db="EMBL/GenBank/DDBJ databases">
        <title>Arachidicoccus sp. nov., a bacterium isolated from soil.</title>
        <authorList>
            <person name="Weon H.-Y."/>
            <person name="Kwon S.-W."/>
            <person name="Lee S.A."/>
        </authorList>
    </citation>
    <scope>NUCLEOTIDE SEQUENCE [LARGE SCALE GENOMIC DNA]</scope>
    <source>
        <strain evidence="3 4">KIS59-12</strain>
    </source>
</reference>
<proteinExistence type="predicted"/>
<dbReference type="RefSeq" id="WP_119986287.1">
    <property type="nucleotide sequence ID" value="NZ_CP032489.1"/>
</dbReference>
<feature type="domain" description="BD-FAE-like" evidence="2">
    <location>
        <begin position="61"/>
        <end position="258"/>
    </location>
</feature>
<dbReference type="Gene3D" id="3.40.50.1820">
    <property type="entry name" value="alpha/beta hydrolase"/>
    <property type="match status" value="1"/>
</dbReference>
<evidence type="ECO:0000259" key="2">
    <source>
        <dbReference type="Pfam" id="PF20434"/>
    </source>
</evidence>
<dbReference type="InterPro" id="IPR050300">
    <property type="entry name" value="GDXG_lipolytic_enzyme"/>
</dbReference>
<organism evidence="3 4">
    <name type="scientific">Arachidicoccus soli</name>
    <dbReference type="NCBI Taxonomy" id="2341117"/>
    <lineage>
        <taxon>Bacteria</taxon>
        <taxon>Pseudomonadati</taxon>
        <taxon>Bacteroidota</taxon>
        <taxon>Chitinophagia</taxon>
        <taxon>Chitinophagales</taxon>
        <taxon>Chitinophagaceae</taxon>
        <taxon>Arachidicoccus</taxon>
    </lineage>
</organism>
<dbReference type="OrthoDB" id="9794725at2"/>
<keyword evidence="1 3" id="KW-0378">Hydrolase</keyword>
<keyword evidence="4" id="KW-1185">Reference proteome</keyword>
<protein>
    <submittedName>
        <fullName evidence="3">Alpha/beta hydrolase</fullName>
    </submittedName>
</protein>
<dbReference type="InterPro" id="IPR029058">
    <property type="entry name" value="AB_hydrolase_fold"/>
</dbReference>